<evidence type="ECO:0000256" key="2">
    <source>
        <dbReference type="ARBA" id="ARBA00022801"/>
    </source>
</evidence>
<keyword evidence="2" id="KW-0378">Hydrolase</keyword>
<evidence type="ECO:0000256" key="1">
    <source>
        <dbReference type="ARBA" id="ARBA00010833"/>
    </source>
</evidence>
<dbReference type="SUPFAM" id="SSF48208">
    <property type="entry name" value="Six-hairpin glycosidases"/>
    <property type="match status" value="1"/>
</dbReference>
<dbReference type="InterPro" id="IPR008928">
    <property type="entry name" value="6-hairpin_glycosidase_sf"/>
</dbReference>
<dbReference type="PANTHER" id="PTHR10412">
    <property type="entry name" value="MANNOSYL-OLIGOSACCHARIDE GLUCOSIDASE"/>
    <property type="match status" value="1"/>
</dbReference>
<proteinExistence type="inferred from homology"/>
<keyword evidence="3" id="KW-0326">Glycosidase</keyword>
<feature type="domain" description="Mannosylglycerate hydrolase MGH1-like glycoside hydrolase" evidence="4">
    <location>
        <begin position="36"/>
        <end position="434"/>
    </location>
</feature>
<dbReference type="RefSeq" id="WP_306635841.1">
    <property type="nucleotide sequence ID" value="NZ_JAUSXB010000001.1"/>
</dbReference>
<dbReference type="PANTHER" id="PTHR10412:SF11">
    <property type="entry name" value="MANNOSYL-OLIGOSACCHARIDE GLUCOSIDASE"/>
    <property type="match status" value="1"/>
</dbReference>
<comment type="caution">
    <text evidence="5">The sequence shown here is derived from an EMBL/GenBank/DDBJ whole genome shotgun (WGS) entry which is preliminary data.</text>
</comment>
<accession>A0ABU0PK37</accession>
<evidence type="ECO:0000313" key="6">
    <source>
        <dbReference type="Proteomes" id="UP001236806"/>
    </source>
</evidence>
<gene>
    <name evidence="5" type="ORF">QFZ36_001896</name>
</gene>
<keyword evidence="6" id="KW-1185">Reference proteome</keyword>
<evidence type="ECO:0000313" key="5">
    <source>
        <dbReference type="EMBL" id="MDQ0674335.1"/>
    </source>
</evidence>
<dbReference type="InterPro" id="IPR012341">
    <property type="entry name" value="6hp_glycosidase-like_sf"/>
</dbReference>
<dbReference type="Gene3D" id="1.50.10.10">
    <property type="match status" value="1"/>
</dbReference>
<dbReference type="Pfam" id="PF22422">
    <property type="entry name" value="MGH1-like_GH"/>
    <property type="match status" value="1"/>
</dbReference>
<dbReference type="InterPro" id="IPR054491">
    <property type="entry name" value="MGH1-like_GH"/>
</dbReference>
<comment type="similarity">
    <text evidence="1">Belongs to the glycosyl hydrolase 63 family.</text>
</comment>
<evidence type="ECO:0000256" key="3">
    <source>
        <dbReference type="ARBA" id="ARBA00023295"/>
    </source>
</evidence>
<organism evidence="5 6">
    <name type="scientific">Pseudarthrobacter siccitolerans</name>
    <dbReference type="NCBI Taxonomy" id="861266"/>
    <lineage>
        <taxon>Bacteria</taxon>
        <taxon>Bacillati</taxon>
        <taxon>Actinomycetota</taxon>
        <taxon>Actinomycetes</taxon>
        <taxon>Micrococcales</taxon>
        <taxon>Micrococcaceae</taxon>
        <taxon>Pseudarthrobacter</taxon>
    </lineage>
</organism>
<sequence>MNPVTSVSKEQLRAAAIEVLRLNDLGTMTSAAPNLYPHMWSWDAAFVAIGLARTSVPRAVTELRTLLNAQWSTGMIPHIVFSDNDTGYFPGFDRWGTANAAALPAGVKSSGICQPPVHAIALRHIVDRGRENGGADQAAAEEFLAESFDGWLAWHRWLATVRDPDGVGLIEIHHGWESGFDNSPRWDGPYARVVPGAVAPFTRRDTLHVADISERPDDAEYTKYLWLVQQMADVAFDDDAVRQVVDFRVRDVFFSAIMAASSAVLADLGDEIGRDKEAGELRLMAARFQAGVASTVDPATGLARDYDVLAGQSIGTETVSGFAPLVSGGDPALLAAQRELLQGPRWMGFPDLRFPLPPSTSPASDAFRPRTYWRGPVWPFLNLLLGWAAARDGEPGLYGRLRSASLQQLADLQFGEYYEPFTGEPLGSLAQAWTAAAALEWMGAEPVPGQSETQKGNQ</sequence>
<reference evidence="5 6" key="1">
    <citation type="submission" date="2023-07" db="EMBL/GenBank/DDBJ databases">
        <title>Comparative genomics of wheat-associated soil bacteria to identify genetic determinants of phenazine resistance.</title>
        <authorList>
            <person name="Mouncey N."/>
        </authorList>
    </citation>
    <scope>NUCLEOTIDE SEQUENCE [LARGE SCALE GENOMIC DNA]</scope>
    <source>
        <strain evidence="5 6">W1I3</strain>
    </source>
</reference>
<evidence type="ECO:0000259" key="4">
    <source>
        <dbReference type="Pfam" id="PF22422"/>
    </source>
</evidence>
<name>A0ABU0PK37_9MICC</name>
<dbReference type="EMBL" id="JAUSXB010000001">
    <property type="protein sequence ID" value="MDQ0674335.1"/>
    <property type="molecule type" value="Genomic_DNA"/>
</dbReference>
<dbReference type="Proteomes" id="UP001236806">
    <property type="component" value="Unassembled WGS sequence"/>
</dbReference>
<protein>
    <recommendedName>
        <fullName evidence="4">Mannosylglycerate hydrolase MGH1-like glycoside hydrolase domain-containing protein</fullName>
    </recommendedName>
</protein>
<dbReference type="InterPro" id="IPR004888">
    <property type="entry name" value="Glycoside_hydrolase_63"/>
</dbReference>